<dbReference type="OrthoDB" id="3981283at2759"/>
<evidence type="ECO:0000313" key="2">
    <source>
        <dbReference type="EMBL" id="ODV70592.1"/>
    </source>
</evidence>
<accession>A0A1E4RTJ8</accession>
<dbReference type="GeneID" id="30991658"/>
<dbReference type="STRING" id="983966.A0A1E4RTJ8"/>
<name>A0A1E4RTJ8_CYBJN</name>
<dbReference type="RefSeq" id="XP_020067631.1">
    <property type="nucleotide sequence ID" value="XM_020217262.1"/>
</dbReference>
<keyword evidence="3" id="KW-1185">Reference proteome</keyword>
<reference evidence="2 3" key="1">
    <citation type="journal article" date="2016" name="Proc. Natl. Acad. Sci. U.S.A.">
        <title>Comparative genomics of biotechnologically important yeasts.</title>
        <authorList>
            <person name="Riley R."/>
            <person name="Haridas S."/>
            <person name="Wolfe K.H."/>
            <person name="Lopes M.R."/>
            <person name="Hittinger C.T."/>
            <person name="Goeker M."/>
            <person name="Salamov A.A."/>
            <person name="Wisecaver J.H."/>
            <person name="Long T.M."/>
            <person name="Calvey C.H."/>
            <person name="Aerts A.L."/>
            <person name="Barry K.W."/>
            <person name="Choi C."/>
            <person name="Clum A."/>
            <person name="Coughlan A.Y."/>
            <person name="Deshpande S."/>
            <person name="Douglass A.P."/>
            <person name="Hanson S.J."/>
            <person name="Klenk H.-P."/>
            <person name="LaButti K.M."/>
            <person name="Lapidus A."/>
            <person name="Lindquist E.A."/>
            <person name="Lipzen A.M."/>
            <person name="Meier-Kolthoff J.P."/>
            <person name="Ohm R.A."/>
            <person name="Otillar R.P."/>
            <person name="Pangilinan J.L."/>
            <person name="Peng Y."/>
            <person name="Rokas A."/>
            <person name="Rosa C.A."/>
            <person name="Scheuner C."/>
            <person name="Sibirny A.A."/>
            <person name="Slot J.C."/>
            <person name="Stielow J.B."/>
            <person name="Sun H."/>
            <person name="Kurtzman C.P."/>
            <person name="Blackwell M."/>
            <person name="Grigoriev I.V."/>
            <person name="Jeffries T.W."/>
        </authorList>
    </citation>
    <scope>NUCLEOTIDE SEQUENCE [LARGE SCALE GENOMIC DNA]</scope>
    <source>
        <strain evidence="3">ATCC 18201 / CBS 1600 / BCRC 20928 / JCM 3617 / NBRC 0987 / NRRL Y-1542</strain>
    </source>
</reference>
<proteinExistence type="predicted"/>
<evidence type="ECO:0000256" key="1">
    <source>
        <dbReference type="SAM" id="MobiDB-lite"/>
    </source>
</evidence>
<dbReference type="Gene3D" id="1.10.30.10">
    <property type="entry name" value="High mobility group box domain"/>
    <property type="match status" value="1"/>
</dbReference>
<organism evidence="2 3">
    <name type="scientific">Cyberlindnera jadinii (strain ATCC 18201 / CBS 1600 / BCRC 20928 / JCM 3617 / NBRC 0987 / NRRL Y-1542)</name>
    <name type="common">Torula yeast</name>
    <name type="synonym">Candida utilis</name>
    <dbReference type="NCBI Taxonomy" id="983966"/>
    <lineage>
        <taxon>Eukaryota</taxon>
        <taxon>Fungi</taxon>
        <taxon>Dikarya</taxon>
        <taxon>Ascomycota</taxon>
        <taxon>Saccharomycotina</taxon>
        <taxon>Saccharomycetes</taxon>
        <taxon>Phaffomycetales</taxon>
        <taxon>Phaffomycetaceae</taxon>
        <taxon>Cyberlindnera</taxon>
    </lineage>
</organism>
<feature type="region of interest" description="Disordered" evidence="1">
    <location>
        <begin position="254"/>
        <end position="277"/>
    </location>
</feature>
<dbReference type="EMBL" id="KV453975">
    <property type="protein sequence ID" value="ODV70592.1"/>
    <property type="molecule type" value="Genomic_DNA"/>
</dbReference>
<sequence length="343" mass="39563">MFNEIISDTTTISLELMSGWSSVENGFFFDQDLPMIVSTLRVQLNRSKKEVNKKDLAFLSNREFPIALKPKNKHTKGVKMFYTRDTRQQHNTIKRPRNKFILARTILSKVVKAQSTELTNDDTSRIISWVWKNSTCEFQRYFNYLSFIEEQWHSIYHPEYTFSPKTKTNGTLNQKLKNNSPHDTIIKFNPVSSSRLQNINSKSFGSKISFEDVGDMNRYVQLCASSYDKKQRTAHYQTSTLSSSQNTANYKAHTSKFSIKPLPGREQKNRISSKSEKSRIDKRLSYRAVSSKMAIDAPDVRINENNLQTLIVKRFSSSLFAVLTDDIYLDTGLTDSSDILPKV</sequence>
<dbReference type="AlphaFoldDB" id="A0A1E4RTJ8"/>
<dbReference type="Proteomes" id="UP000094389">
    <property type="component" value="Unassembled WGS sequence"/>
</dbReference>
<feature type="compositionally biased region" description="Basic and acidic residues" evidence="1">
    <location>
        <begin position="263"/>
        <end position="277"/>
    </location>
</feature>
<dbReference type="InterPro" id="IPR036910">
    <property type="entry name" value="HMG_box_dom_sf"/>
</dbReference>
<dbReference type="SUPFAM" id="SSF47095">
    <property type="entry name" value="HMG-box"/>
    <property type="match status" value="1"/>
</dbReference>
<evidence type="ECO:0000313" key="3">
    <source>
        <dbReference type="Proteomes" id="UP000094389"/>
    </source>
</evidence>
<protein>
    <submittedName>
        <fullName evidence="2">Uncharacterized protein</fullName>
    </submittedName>
</protein>
<gene>
    <name evidence="2" type="ORF">CYBJADRAFT_187443</name>
</gene>